<evidence type="ECO:0000256" key="4">
    <source>
        <dbReference type="ARBA" id="ARBA00022448"/>
    </source>
</evidence>
<dbReference type="InterPro" id="IPR002528">
    <property type="entry name" value="MATE_fam"/>
</dbReference>
<evidence type="ECO:0000256" key="3">
    <source>
        <dbReference type="ARBA" id="ARBA00022106"/>
    </source>
</evidence>
<dbReference type="Pfam" id="PF01554">
    <property type="entry name" value="MatE"/>
    <property type="match status" value="2"/>
</dbReference>
<dbReference type="InterPro" id="IPR048279">
    <property type="entry name" value="MdtK-like"/>
</dbReference>
<dbReference type="InterPro" id="IPR045070">
    <property type="entry name" value="MATE_MepA-like"/>
</dbReference>
<evidence type="ECO:0000313" key="12">
    <source>
        <dbReference type="Proteomes" id="UP000294919"/>
    </source>
</evidence>
<name>A0A4R2K878_9FIRM</name>
<feature type="transmembrane region" description="Helical" evidence="10">
    <location>
        <begin position="169"/>
        <end position="188"/>
    </location>
</feature>
<comment type="caution">
    <text evidence="11">The sequence shown here is derived from an EMBL/GenBank/DDBJ whole genome shotgun (WGS) entry which is preliminary data.</text>
</comment>
<keyword evidence="4" id="KW-0813">Transport</keyword>
<dbReference type="PANTHER" id="PTHR43823:SF3">
    <property type="entry name" value="MULTIDRUG EXPORT PROTEIN MEPA"/>
    <property type="match status" value="1"/>
</dbReference>
<feature type="transmembrane region" description="Helical" evidence="10">
    <location>
        <begin position="92"/>
        <end position="115"/>
    </location>
</feature>
<feature type="transmembrane region" description="Helical" evidence="10">
    <location>
        <begin position="360"/>
        <end position="381"/>
    </location>
</feature>
<feature type="transmembrane region" description="Helical" evidence="10">
    <location>
        <begin position="49"/>
        <end position="71"/>
    </location>
</feature>
<dbReference type="EMBL" id="SLWV01000046">
    <property type="protein sequence ID" value="TCO68272.1"/>
    <property type="molecule type" value="Genomic_DNA"/>
</dbReference>
<dbReference type="InterPro" id="IPR051327">
    <property type="entry name" value="MATE_MepA_subfamily"/>
</dbReference>
<comment type="subcellular location">
    <subcellularLocation>
        <location evidence="1">Cell membrane</location>
        <topology evidence="1">Multi-pass membrane protein</topology>
    </subcellularLocation>
</comment>
<dbReference type="RefSeq" id="WP_132248254.1">
    <property type="nucleotide sequence ID" value="NZ_SLWV01000046.1"/>
</dbReference>
<keyword evidence="9" id="KW-0046">Antibiotic resistance</keyword>
<dbReference type="Proteomes" id="UP000294919">
    <property type="component" value="Unassembled WGS sequence"/>
</dbReference>
<evidence type="ECO:0000256" key="1">
    <source>
        <dbReference type="ARBA" id="ARBA00004651"/>
    </source>
</evidence>
<organism evidence="11 12">
    <name type="scientific">Marinisporobacter balticus</name>
    <dbReference type="NCBI Taxonomy" id="2018667"/>
    <lineage>
        <taxon>Bacteria</taxon>
        <taxon>Bacillati</taxon>
        <taxon>Bacillota</taxon>
        <taxon>Clostridia</taxon>
        <taxon>Peptostreptococcales</taxon>
        <taxon>Thermotaleaceae</taxon>
        <taxon>Marinisporobacter</taxon>
    </lineage>
</organism>
<feature type="transmembrane region" description="Helical" evidence="10">
    <location>
        <begin position="388"/>
        <end position="410"/>
    </location>
</feature>
<keyword evidence="7 10" id="KW-1133">Transmembrane helix</keyword>
<dbReference type="AlphaFoldDB" id="A0A4R2K878"/>
<dbReference type="GO" id="GO:0046677">
    <property type="term" value="P:response to antibiotic"/>
    <property type="evidence" value="ECO:0007669"/>
    <property type="project" value="UniProtKB-KW"/>
</dbReference>
<dbReference type="CDD" id="cd13143">
    <property type="entry name" value="MATE_MepA_like"/>
    <property type="match status" value="1"/>
</dbReference>
<evidence type="ECO:0000256" key="6">
    <source>
        <dbReference type="ARBA" id="ARBA00022692"/>
    </source>
</evidence>
<dbReference type="GO" id="GO:0042910">
    <property type="term" value="F:xenobiotic transmembrane transporter activity"/>
    <property type="evidence" value="ECO:0007669"/>
    <property type="project" value="InterPro"/>
</dbReference>
<dbReference type="PIRSF" id="PIRSF006603">
    <property type="entry name" value="DinF"/>
    <property type="match status" value="1"/>
</dbReference>
<dbReference type="NCBIfam" id="TIGR00797">
    <property type="entry name" value="matE"/>
    <property type="match status" value="1"/>
</dbReference>
<feature type="transmembrane region" description="Helical" evidence="10">
    <location>
        <begin position="271"/>
        <end position="291"/>
    </location>
</feature>
<dbReference type="PANTHER" id="PTHR43823">
    <property type="entry name" value="SPORULATION PROTEIN YKVU"/>
    <property type="match status" value="1"/>
</dbReference>
<gene>
    <name evidence="11" type="ORF">EV214_1469</name>
</gene>
<feature type="transmembrane region" description="Helical" evidence="10">
    <location>
        <begin position="416"/>
        <end position="435"/>
    </location>
</feature>
<feature type="transmembrane region" description="Helical" evidence="10">
    <location>
        <begin position="317"/>
        <end position="340"/>
    </location>
</feature>
<feature type="transmembrane region" description="Helical" evidence="10">
    <location>
        <begin position="234"/>
        <end position="259"/>
    </location>
</feature>
<evidence type="ECO:0000256" key="8">
    <source>
        <dbReference type="ARBA" id="ARBA00023136"/>
    </source>
</evidence>
<feature type="transmembrane region" description="Helical" evidence="10">
    <location>
        <begin position="135"/>
        <end position="157"/>
    </location>
</feature>
<feature type="transmembrane region" description="Helical" evidence="10">
    <location>
        <begin position="194"/>
        <end position="214"/>
    </location>
</feature>
<reference evidence="11 12" key="1">
    <citation type="submission" date="2019-03" db="EMBL/GenBank/DDBJ databases">
        <title>Genomic Encyclopedia of Type Strains, Phase IV (KMG-IV): sequencing the most valuable type-strain genomes for metagenomic binning, comparative biology and taxonomic classification.</title>
        <authorList>
            <person name="Goeker M."/>
        </authorList>
    </citation>
    <scope>NUCLEOTIDE SEQUENCE [LARGE SCALE GENOMIC DNA]</scope>
    <source>
        <strain evidence="11 12">DSM 102940</strain>
    </source>
</reference>
<sequence>MNERIRIMSEESIPTALLKFGIPAIIGFLITAIYNFVDAIFVGRLGTSAMGALAVAFPISMISIGIGLILGSGAASYISRLLGEGEIKQANVASSIAFFGSLILGIIAIIPSLIFLKPILRFFGATETILPFAKAYMYIFIPGSLFNVINIALNHLARAEGAAKTSMNTLLIGAILNIILDPIFIYTFHLGISGAAIATVISQILSTILLLRFFYSDKSSIKLSIKYFTLSKKVLFEIIKIGIPNLVTQILSGVSMGLINSAAFPYGDTAVAAMGIVNRIFAIGSYVILGFSKGFQPIAGYNYGAKKYIRLKKSINVSLKWTTCLCFILAIIQIIFASPIVSIFTNESRVLDIGVQALRAYSIVFPVFGFQTIYMSLFLALGKGREGLVLSLGRQGVFLIPIVLILPQIIGLNGVILSQPIADLLTVLLTIFFNIKLKKDMLVMESI</sequence>
<dbReference type="OrthoDB" id="9811110at2"/>
<keyword evidence="5" id="KW-1003">Cell membrane</keyword>
<evidence type="ECO:0000256" key="10">
    <source>
        <dbReference type="SAM" id="Phobius"/>
    </source>
</evidence>
<evidence type="ECO:0000256" key="9">
    <source>
        <dbReference type="ARBA" id="ARBA00023251"/>
    </source>
</evidence>
<dbReference type="GO" id="GO:0015297">
    <property type="term" value="F:antiporter activity"/>
    <property type="evidence" value="ECO:0007669"/>
    <property type="project" value="InterPro"/>
</dbReference>
<comment type="similarity">
    <text evidence="2">Belongs to the multi antimicrobial extrusion (MATE) (TC 2.A.66.1) family. MepA subfamily.</text>
</comment>
<evidence type="ECO:0000313" key="11">
    <source>
        <dbReference type="EMBL" id="TCO68272.1"/>
    </source>
</evidence>
<accession>A0A4R2K878</accession>
<protein>
    <recommendedName>
        <fullName evidence="3">Multidrug export protein MepA</fullName>
    </recommendedName>
</protein>
<feature type="transmembrane region" description="Helical" evidence="10">
    <location>
        <begin position="16"/>
        <end position="37"/>
    </location>
</feature>
<dbReference type="GO" id="GO:0005886">
    <property type="term" value="C:plasma membrane"/>
    <property type="evidence" value="ECO:0007669"/>
    <property type="project" value="UniProtKB-SubCell"/>
</dbReference>
<evidence type="ECO:0000256" key="2">
    <source>
        <dbReference type="ARBA" id="ARBA00008417"/>
    </source>
</evidence>
<keyword evidence="6 10" id="KW-0812">Transmembrane</keyword>
<evidence type="ECO:0000256" key="5">
    <source>
        <dbReference type="ARBA" id="ARBA00022475"/>
    </source>
</evidence>
<proteinExistence type="inferred from homology"/>
<keyword evidence="12" id="KW-1185">Reference proteome</keyword>
<keyword evidence="8 10" id="KW-0472">Membrane</keyword>
<evidence type="ECO:0000256" key="7">
    <source>
        <dbReference type="ARBA" id="ARBA00022989"/>
    </source>
</evidence>